<proteinExistence type="predicted"/>
<evidence type="ECO:0000259" key="2">
    <source>
        <dbReference type="Pfam" id="PF21049"/>
    </source>
</evidence>
<protein>
    <submittedName>
        <fullName evidence="3">Cilia- and flagella-associated protein 69</fullName>
    </submittedName>
</protein>
<dbReference type="InterPro" id="IPR048732">
    <property type="entry name" value="CFA69"/>
</dbReference>
<feature type="region of interest" description="Disordered" evidence="1">
    <location>
        <begin position="422"/>
        <end position="441"/>
    </location>
</feature>
<name>A0AA47NP60_MERPO</name>
<dbReference type="Proteomes" id="UP001174136">
    <property type="component" value="Unassembled WGS sequence"/>
</dbReference>
<dbReference type="PANTHER" id="PTHR14716">
    <property type="entry name" value="CILIA- AND FLAGELLA-ASSOCIATED PROTEIN 69"/>
    <property type="match status" value="1"/>
</dbReference>
<dbReference type="GO" id="GO:0042048">
    <property type="term" value="P:olfactory behavior"/>
    <property type="evidence" value="ECO:0007669"/>
    <property type="project" value="TreeGrafter"/>
</dbReference>
<dbReference type="GO" id="GO:1902093">
    <property type="term" value="P:positive regulation of flagellated sperm motility"/>
    <property type="evidence" value="ECO:0007669"/>
    <property type="project" value="TreeGrafter"/>
</dbReference>
<dbReference type="GO" id="GO:1990834">
    <property type="term" value="P:response to odorant"/>
    <property type="evidence" value="ECO:0007669"/>
    <property type="project" value="TreeGrafter"/>
</dbReference>
<evidence type="ECO:0000313" key="4">
    <source>
        <dbReference type="Proteomes" id="UP001174136"/>
    </source>
</evidence>
<dbReference type="PANTHER" id="PTHR14716:SF0">
    <property type="entry name" value="CILIA- AND FLAGELLA-ASSOCIATED PROTEIN 69"/>
    <property type="match status" value="1"/>
</dbReference>
<feature type="region of interest" description="Disordered" evidence="1">
    <location>
        <begin position="927"/>
        <end position="951"/>
    </location>
</feature>
<dbReference type="InterPro" id="IPR011989">
    <property type="entry name" value="ARM-like"/>
</dbReference>
<evidence type="ECO:0000313" key="3">
    <source>
        <dbReference type="EMBL" id="KAK0132936.1"/>
    </source>
</evidence>
<dbReference type="GO" id="GO:0097730">
    <property type="term" value="C:non-motile cilium"/>
    <property type="evidence" value="ECO:0007669"/>
    <property type="project" value="TreeGrafter"/>
</dbReference>
<dbReference type="InterPro" id="IPR048733">
    <property type="entry name" value="CFA69_ARM_dom"/>
</dbReference>
<dbReference type="InterPro" id="IPR016024">
    <property type="entry name" value="ARM-type_fold"/>
</dbReference>
<keyword evidence="3" id="KW-0969">Cilium</keyword>
<keyword evidence="3" id="KW-0966">Cell projection</keyword>
<dbReference type="EMBL" id="JAOPHQ010006050">
    <property type="protein sequence ID" value="KAK0132936.1"/>
    <property type="molecule type" value="Genomic_DNA"/>
</dbReference>
<feature type="domain" description="Cilia- and flagella-associated protein 69 ARM repeats" evidence="2">
    <location>
        <begin position="37"/>
        <end position="169"/>
    </location>
</feature>
<feature type="domain" description="Cilia- and flagella-associated protein 69 ARM repeats" evidence="2">
    <location>
        <begin position="181"/>
        <end position="790"/>
    </location>
</feature>
<feature type="compositionally biased region" description="Gly residues" evidence="1">
    <location>
        <begin position="427"/>
        <end position="436"/>
    </location>
</feature>
<sequence>MEMEPNKVLQRRKAEIRPIIPSTKDRRAYGVPAVGLDLNKVISLLESPLTVTLKERHIYALRKLLKRSQNGFLLKELSAIGRVLNICAERAKDHPEYISVLCDALKICSLPFLKERASDEITHAYDVKDFLSLMGCLMRVPSEEVRHELCSALKSFYSHAAPRQLLDGMGRPAAATAASLNPSKRFSRLSSRFHPSNPGYTLQLLEQSGVAETMVLSMATLEDQPAVRLQVLQTLQILSSTSDVNCALILKARGAETICLHMNEPDPSGQALFRSSEVLWNLLERGCRAAVREQLSSVECIVALKEAFFHQLQRGSRQYDLQLRNDLLVITTLIADNPKSPLIESLFAKQLVPFVTFPELKSHNPLVCNLKLSYNSEDFEMKRLLLNWLGCMSKDLSALQLFREGQVMLALLTLAKAPRNLGDRQNSGGGGSGSGNGRHWSSGQQEALQLQALATLALVGPLLLEDYTSCQGNTCLLLLLEWCAEQGEWRGAKVQTAPGFAGCKVAQMRYCVRALRSMAALGNELVNQDLCDQGAIGQLLGILMQMEDGTPEEEDPVSLEIKVDIQLVLSSLCETDLHRKELFGAEGVEMAVHFLRMSPEKVHSGLGHNRLLLSTVDCVWSCIVGCYTTEDYFLAREGVFLLLDLLSWSPRYMRSVVLATLLDLCDNPKTPSHVMAWTGAQGQTAPSLLLLLWREEEVELGVGRDQHGRLADTKRPLLSCYQAISDTSFLVGQPSAAVMDLSENLRAKVYSVFCKLGFHDLQGLSTKDHVTLSIVKRYLDFKVGEVWDEVIHELALDGVRPVSPDAAALEAMWKIAEDTATRVVEEQTAILERQDKDDLTQEELVYTEIKSRRKQQELNAKSWDHYVSRTSDYKILTEVRLQREKTLDSARSKSKTDNGVLHPSENFLGRVLNGDGGSELTLRRVPIRGAAQRDDPPAGRDPEYFSTVSVK</sequence>
<accession>A0AA47NP60</accession>
<dbReference type="AlphaFoldDB" id="A0AA47NP60"/>
<gene>
    <name evidence="3" type="primary">CFAP69</name>
    <name evidence="3" type="ORF">N1851_031702</name>
</gene>
<keyword evidence="4" id="KW-1185">Reference proteome</keyword>
<dbReference type="GO" id="GO:0097225">
    <property type="term" value="C:sperm midpiece"/>
    <property type="evidence" value="ECO:0007669"/>
    <property type="project" value="TreeGrafter"/>
</dbReference>
<comment type="caution">
    <text evidence="3">The sequence shown here is derived from an EMBL/GenBank/DDBJ whole genome shotgun (WGS) entry which is preliminary data.</text>
</comment>
<dbReference type="Gene3D" id="1.25.10.10">
    <property type="entry name" value="Leucine-rich Repeat Variant"/>
    <property type="match status" value="2"/>
</dbReference>
<dbReference type="Pfam" id="PF21049">
    <property type="entry name" value="CFA69_ARM_rpt"/>
    <property type="match status" value="2"/>
</dbReference>
<reference evidence="3" key="1">
    <citation type="journal article" date="2023" name="Front. Mar. Sci.">
        <title>A new Merluccius polli reference genome to investigate the effects of global change in West African waters.</title>
        <authorList>
            <person name="Mateo J.L."/>
            <person name="Blanco-Fernandez C."/>
            <person name="Garcia-Vazquez E."/>
            <person name="Machado-Schiaffino G."/>
        </authorList>
    </citation>
    <scope>NUCLEOTIDE SEQUENCE</scope>
    <source>
        <strain evidence="3">C29</strain>
        <tissue evidence="3">Fin</tissue>
    </source>
</reference>
<dbReference type="SUPFAM" id="SSF48371">
    <property type="entry name" value="ARM repeat"/>
    <property type="match status" value="1"/>
</dbReference>
<evidence type="ECO:0000256" key="1">
    <source>
        <dbReference type="SAM" id="MobiDB-lite"/>
    </source>
</evidence>
<feature type="compositionally biased region" description="Basic and acidic residues" evidence="1">
    <location>
        <begin position="931"/>
        <end position="943"/>
    </location>
</feature>
<keyword evidence="3" id="KW-0282">Flagellum</keyword>
<organism evidence="3 4">
    <name type="scientific">Merluccius polli</name>
    <name type="common">Benguela hake</name>
    <name type="synonym">Merluccius cadenati</name>
    <dbReference type="NCBI Taxonomy" id="89951"/>
    <lineage>
        <taxon>Eukaryota</taxon>
        <taxon>Metazoa</taxon>
        <taxon>Chordata</taxon>
        <taxon>Craniata</taxon>
        <taxon>Vertebrata</taxon>
        <taxon>Euteleostomi</taxon>
        <taxon>Actinopterygii</taxon>
        <taxon>Neopterygii</taxon>
        <taxon>Teleostei</taxon>
        <taxon>Neoteleostei</taxon>
        <taxon>Acanthomorphata</taxon>
        <taxon>Zeiogadaria</taxon>
        <taxon>Gadariae</taxon>
        <taxon>Gadiformes</taxon>
        <taxon>Gadoidei</taxon>
        <taxon>Merlucciidae</taxon>
        <taxon>Merluccius</taxon>
    </lineage>
</organism>